<dbReference type="SMART" id="SM00850">
    <property type="entry name" value="LytTR"/>
    <property type="match status" value="1"/>
</dbReference>
<keyword evidence="3" id="KW-1185">Reference proteome</keyword>
<evidence type="ECO:0000313" key="2">
    <source>
        <dbReference type="EMBL" id="MBB3837213.1"/>
    </source>
</evidence>
<accession>A0A7W5ZH56</accession>
<reference evidence="2 3" key="1">
    <citation type="submission" date="2020-08" db="EMBL/GenBank/DDBJ databases">
        <title>Genomic Encyclopedia of Type Strains, Phase IV (KMG-IV): sequencing the most valuable type-strain genomes for metagenomic binning, comparative biology and taxonomic classification.</title>
        <authorList>
            <person name="Goeker M."/>
        </authorList>
    </citation>
    <scope>NUCLEOTIDE SEQUENCE [LARGE SCALE GENOMIC DNA]</scope>
    <source>
        <strain evidence="2 3">DSM 17976</strain>
    </source>
</reference>
<name>A0A7W5ZH56_9BACT</name>
<dbReference type="PANTHER" id="PTHR37299:SF1">
    <property type="entry name" value="STAGE 0 SPORULATION PROTEIN A HOMOLOG"/>
    <property type="match status" value="1"/>
</dbReference>
<dbReference type="PANTHER" id="PTHR37299">
    <property type="entry name" value="TRANSCRIPTIONAL REGULATOR-RELATED"/>
    <property type="match status" value="1"/>
</dbReference>
<sequence>MRFLQFDKDKLADVFLFEAERNYTMVYYHNGHRDVYSLPLKRFHEFLLNEPSFVRIHKSYLVNRRYIKAIARDHIQLHNGQFLPVARRKKLIGESKH</sequence>
<dbReference type="PROSITE" id="PS50930">
    <property type="entry name" value="HTH_LYTTR"/>
    <property type="match status" value="1"/>
</dbReference>
<protein>
    <submittedName>
        <fullName evidence="2">DNA-binding LytR/AlgR family response regulator</fullName>
    </submittedName>
</protein>
<feature type="domain" description="HTH LytTR-type" evidence="1">
    <location>
        <begin position="10"/>
        <end position="89"/>
    </location>
</feature>
<dbReference type="InterPro" id="IPR046947">
    <property type="entry name" value="LytR-like"/>
</dbReference>
<dbReference type="Gene3D" id="2.40.50.1020">
    <property type="entry name" value="LytTr DNA-binding domain"/>
    <property type="match status" value="1"/>
</dbReference>
<evidence type="ECO:0000313" key="3">
    <source>
        <dbReference type="Proteomes" id="UP000541352"/>
    </source>
</evidence>
<dbReference type="GO" id="GO:0000156">
    <property type="term" value="F:phosphorelay response regulator activity"/>
    <property type="evidence" value="ECO:0007669"/>
    <property type="project" value="InterPro"/>
</dbReference>
<dbReference type="GO" id="GO:0003677">
    <property type="term" value="F:DNA binding"/>
    <property type="evidence" value="ECO:0007669"/>
    <property type="project" value="UniProtKB-KW"/>
</dbReference>
<dbReference type="Proteomes" id="UP000541352">
    <property type="component" value="Unassembled WGS sequence"/>
</dbReference>
<dbReference type="Pfam" id="PF04397">
    <property type="entry name" value="LytTR"/>
    <property type="match status" value="1"/>
</dbReference>
<dbReference type="AlphaFoldDB" id="A0A7W5ZH56"/>
<comment type="caution">
    <text evidence="2">The sequence shown here is derived from an EMBL/GenBank/DDBJ whole genome shotgun (WGS) entry which is preliminary data.</text>
</comment>
<organism evidence="2 3">
    <name type="scientific">Runella defluvii</name>
    <dbReference type="NCBI Taxonomy" id="370973"/>
    <lineage>
        <taxon>Bacteria</taxon>
        <taxon>Pseudomonadati</taxon>
        <taxon>Bacteroidota</taxon>
        <taxon>Cytophagia</taxon>
        <taxon>Cytophagales</taxon>
        <taxon>Spirosomataceae</taxon>
        <taxon>Runella</taxon>
    </lineage>
</organism>
<keyword evidence="2" id="KW-0238">DNA-binding</keyword>
<evidence type="ECO:0000259" key="1">
    <source>
        <dbReference type="PROSITE" id="PS50930"/>
    </source>
</evidence>
<gene>
    <name evidence="2" type="ORF">FHS57_001207</name>
</gene>
<dbReference type="InterPro" id="IPR007492">
    <property type="entry name" value="LytTR_DNA-bd_dom"/>
</dbReference>
<proteinExistence type="predicted"/>
<dbReference type="RefSeq" id="WP_183971965.1">
    <property type="nucleotide sequence ID" value="NZ_JACIBY010000002.1"/>
</dbReference>
<dbReference type="EMBL" id="JACIBY010000002">
    <property type="protein sequence ID" value="MBB3837213.1"/>
    <property type="molecule type" value="Genomic_DNA"/>
</dbReference>